<feature type="compositionally biased region" description="Basic and acidic residues" evidence="1">
    <location>
        <begin position="68"/>
        <end position="77"/>
    </location>
</feature>
<sequence length="116" mass="13577">ASAFCWCEHAIGTYHGRRFSRRIQPWRAHARTVQECAAYQAFPGFTRVQRARSRFEWPSSCGHRSGRDRRTGKEVRIPLRSSTPMRRRNSPPVSVGHVVRRWRDTKTFIGPPCRQL</sequence>
<gene>
    <name evidence="2" type="ORF">AVDCRST_MAG87-2353</name>
</gene>
<protein>
    <submittedName>
        <fullName evidence="2">Uncharacterized protein</fullName>
    </submittedName>
</protein>
<name>A0A6J4V5Y8_9BACT</name>
<evidence type="ECO:0000256" key="1">
    <source>
        <dbReference type="SAM" id="MobiDB-lite"/>
    </source>
</evidence>
<feature type="non-terminal residue" evidence="2">
    <location>
        <position position="1"/>
    </location>
</feature>
<organism evidence="2">
    <name type="scientific">uncultured Thermomicrobiales bacterium</name>
    <dbReference type="NCBI Taxonomy" id="1645740"/>
    <lineage>
        <taxon>Bacteria</taxon>
        <taxon>Pseudomonadati</taxon>
        <taxon>Thermomicrobiota</taxon>
        <taxon>Thermomicrobia</taxon>
        <taxon>Thermomicrobiales</taxon>
        <taxon>environmental samples</taxon>
    </lineage>
</organism>
<feature type="region of interest" description="Disordered" evidence="1">
    <location>
        <begin position="57"/>
        <end position="96"/>
    </location>
</feature>
<dbReference type="AlphaFoldDB" id="A0A6J4V5Y8"/>
<evidence type="ECO:0000313" key="2">
    <source>
        <dbReference type="EMBL" id="CAA9570396.1"/>
    </source>
</evidence>
<proteinExistence type="predicted"/>
<dbReference type="EMBL" id="CADCWJ010000522">
    <property type="protein sequence ID" value="CAA9570396.1"/>
    <property type="molecule type" value="Genomic_DNA"/>
</dbReference>
<accession>A0A6J4V5Y8</accession>
<reference evidence="2" key="1">
    <citation type="submission" date="2020-02" db="EMBL/GenBank/DDBJ databases">
        <authorList>
            <person name="Meier V. D."/>
        </authorList>
    </citation>
    <scope>NUCLEOTIDE SEQUENCE</scope>
    <source>
        <strain evidence="2">AVDCRST_MAG87</strain>
    </source>
</reference>
<feature type="non-terminal residue" evidence="2">
    <location>
        <position position="116"/>
    </location>
</feature>